<dbReference type="PANTHER" id="PTHR14927">
    <property type="entry name" value="NUCLEOLAR PROTEIN 10"/>
    <property type="match status" value="1"/>
</dbReference>
<evidence type="ECO:0000313" key="5">
    <source>
        <dbReference type="EMBL" id="EDO27242.1"/>
    </source>
</evidence>
<reference evidence="5 6" key="1">
    <citation type="journal article" date="2007" name="Science">
        <title>Sea anemone genome reveals ancestral eumetazoan gene repertoire and genomic organization.</title>
        <authorList>
            <person name="Putnam N.H."/>
            <person name="Srivastava M."/>
            <person name="Hellsten U."/>
            <person name="Dirks B."/>
            <person name="Chapman J."/>
            <person name="Salamov A."/>
            <person name="Terry A."/>
            <person name="Shapiro H."/>
            <person name="Lindquist E."/>
            <person name="Kapitonov V.V."/>
            <person name="Jurka J."/>
            <person name="Genikhovich G."/>
            <person name="Grigoriev I.V."/>
            <person name="Lucas S.M."/>
            <person name="Steele R.E."/>
            <person name="Finnerty J.R."/>
            <person name="Technau U."/>
            <person name="Martindale M.Q."/>
            <person name="Rokhsar D.S."/>
        </authorList>
    </citation>
    <scope>NUCLEOTIDE SEQUENCE [LARGE SCALE GENOMIC DNA]</scope>
    <source>
        <strain evidence="6">CH2 X CH6</strain>
    </source>
</reference>
<organism evidence="5 6">
    <name type="scientific">Nematostella vectensis</name>
    <name type="common">Starlet sea anemone</name>
    <dbReference type="NCBI Taxonomy" id="45351"/>
    <lineage>
        <taxon>Eukaryota</taxon>
        <taxon>Metazoa</taxon>
        <taxon>Cnidaria</taxon>
        <taxon>Anthozoa</taxon>
        <taxon>Hexacorallia</taxon>
        <taxon>Actiniaria</taxon>
        <taxon>Edwardsiidae</taxon>
        <taxon>Nematostella</taxon>
    </lineage>
</organism>
<dbReference type="GO" id="GO:0005730">
    <property type="term" value="C:nucleolus"/>
    <property type="evidence" value="ECO:0007669"/>
    <property type="project" value="UniProtKB-SubCell"/>
</dbReference>
<feature type="domain" description="NUC153" evidence="4">
    <location>
        <begin position="69"/>
        <end position="95"/>
    </location>
</feature>
<gene>
    <name evidence="5" type="ORF">NEMVEDRAFT_v1g224279</name>
</gene>
<evidence type="ECO:0000259" key="4">
    <source>
        <dbReference type="Pfam" id="PF08159"/>
    </source>
</evidence>
<dbReference type="eggNOG" id="KOG2321">
    <property type="taxonomic scope" value="Eukaryota"/>
</dbReference>
<keyword evidence="6" id="KW-1185">Reference proteome</keyword>
<dbReference type="Pfam" id="PF08159">
    <property type="entry name" value="NUC153"/>
    <property type="match status" value="1"/>
</dbReference>
<evidence type="ECO:0000313" key="6">
    <source>
        <dbReference type="Proteomes" id="UP000001593"/>
    </source>
</evidence>
<comment type="subcellular location">
    <subcellularLocation>
        <location evidence="1">Nucleus</location>
        <location evidence="1">Nucleolus</location>
    </subcellularLocation>
</comment>
<dbReference type="HOGENOM" id="CLU_1457956_0_0_1"/>
<dbReference type="AlphaFoldDB" id="A7T9T1"/>
<keyword evidence="2" id="KW-0539">Nucleus</keyword>
<dbReference type="PhylomeDB" id="A7T9T1"/>
<dbReference type="InParanoid" id="A7T9T1"/>
<keyword evidence="3" id="KW-0175">Coiled coil</keyword>
<evidence type="ECO:0000256" key="2">
    <source>
        <dbReference type="ARBA" id="ARBA00023242"/>
    </source>
</evidence>
<sequence>VKAMVNPFAYEEYKKEKIRQKIEEARAQRVQIKKLPKVNKELALKLYEEEEELSQKKKKQKKMPNILSDDRFKVMFENPDFQVDQESEEYRLLNPLVSKISEKRKKKLKILEKLDAEDGWQGVLFQGSGTREIAEVASRGFFGDFPKSRCRVCHPTGDLHCRRWDGNWRQLGEISRPRTGSFVAGN</sequence>
<evidence type="ECO:0000256" key="1">
    <source>
        <dbReference type="ARBA" id="ARBA00004604"/>
    </source>
</evidence>
<feature type="coiled-coil region" evidence="3">
    <location>
        <begin position="15"/>
        <end position="59"/>
    </location>
</feature>
<protein>
    <recommendedName>
        <fullName evidence="4">NUC153 domain-containing protein</fullName>
    </recommendedName>
</protein>
<evidence type="ECO:0000256" key="3">
    <source>
        <dbReference type="SAM" id="Coils"/>
    </source>
</evidence>
<dbReference type="STRING" id="45351.A7T9T1"/>
<dbReference type="EMBL" id="DS473601">
    <property type="protein sequence ID" value="EDO27242.1"/>
    <property type="molecule type" value="Genomic_DNA"/>
</dbReference>
<dbReference type="InterPro" id="IPR040382">
    <property type="entry name" value="NOL10/Enp2"/>
</dbReference>
<dbReference type="PANTHER" id="PTHR14927:SF0">
    <property type="entry name" value="NUCLEOLAR PROTEIN 10"/>
    <property type="match status" value="1"/>
</dbReference>
<dbReference type="Proteomes" id="UP000001593">
    <property type="component" value="Unassembled WGS sequence"/>
</dbReference>
<feature type="non-terminal residue" evidence="5">
    <location>
        <position position="1"/>
    </location>
</feature>
<accession>A7T9T1</accession>
<dbReference type="InterPro" id="IPR012580">
    <property type="entry name" value="NUC153"/>
</dbReference>
<name>A7T9T1_NEMVE</name>
<proteinExistence type="predicted"/>